<name>A0A8H9M5V3_9ALTE</name>
<accession>A0A8H9M5V3</accession>
<reference evidence="1" key="1">
    <citation type="journal article" date="2014" name="Int. J. Syst. Evol. Microbiol.">
        <title>Complete genome sequence of Corynebacterium casei LMG S-19264T (=DSM 44701T), isolated from a smear-ripened cheese.</title>
        <authorList>
            <consortium name="US DOE Joint Genome Institute (JGI-PGF)"/>
            <person name="Walter F."/>
            <person name="Albersmeier A."/>
            <person name="Kalinowski J."/>
            <person name="Ruckert C."/>
        </authorList>
    </citation>
    <scope>NUCLEOTIDE SEQUENCE</scope>
    <source>
        <strain evidence="1">KCTC 32337</strain>
    </source>
</reference>
<protein>
    <submittedName>
        <fullName evidence="1">Uncharacterized protein</fullName>
    </submittedName>
</protein>
<evidence type="ECO:0000313" key="1">
    <source>
        <dbReference type="EMBL" id="GGZ83102.1"/>
    </source>
</evidence>
<gene>
    <name evidence="1" type="ORF">GCM10011274_45900</name>
</gene>
<proteinExistence type="predicted"/>
<dbReference type="Proteomes" id="UP000622604">
    <property type="component" value="Unassembled WGS sequence"/>
</dbReference>
<sequence>MEFKTGHTMLDKAIAKYGFSVGKACKTPIQTTIFIASTATPSMKRNALKEAGLIALPHCIGLAITEHAGFYVNFVTTPDGKALCWSVISEQGRLIEQVYCRHKGQYPSICRKVVGYFLMSTARKVAA</sequence>
<dbReference type="RefSeq" id="WP_191867343.1">
    <property type="nucleotide sequence ID" value="NZ_BMZC01000023.1"/>
</dbReference>
<comment type="caution">
    <text evidence="1">The sequence shown here is derived from an EMBL/GenBank/DDBJ whole genome shotgun (WGS) entry which is preliminary data.</text>
</comment>
<dbReference type="AlphaFoldDB" id="A0A8H9M5V3"/>
<reference evidence="1" key="2">
    <citation type="submission" date="2020-09" db="EMBL/GenBank/DDBJ databases">
        <authorList>
            <person name="Sun Q."/>
            <person name="Kim S."/>
        </authorList>
    </citation>
    <scope>NUCLEOTIDE SEQUENCE</scope>
    <source>
        <strain evidence="1">KCTC 32337</strain>
    </source>
</reference>
<dbReference type="EMBL" id="BMZC01000023">
    <property type="protein sequence ID" value="GGZ83102.1"/>
    <property type="molecule type" value="Genomic_DNA"/>
</dbReference>
<organism evidence="1 2">
    <name type="scientific">Paraglaciecola chathamensis</name>
    <dbReference type="NCBI Taxonomy" id="368405"/>
    <lineage>
        <taxon>Bacteria</taxon>
        <taxon>Pseudomonadati</taxon>
        <taxon>Pseudomonadota</taxon>
        <taxon>Gammaproteobacteria</taxon>
        <taxon>Alteromonadales</taxon>
        <taxon>Alteromonadaceae</taxon>
        <taxon>Paraglaciecola</taxon>
    </lineage>
</organism>
<evidence type="ECO:0000313" key="2">
    <source>
        <dbReference type="Proteomes" id="UP000622604"/>
    </source>
</evidence>